<reference evidence="3 4" key="1">
    <citation type="submission" date="2018-04" db="EMBL/GenBank/DDBJ databases">
        <title>Genomic Encyclopedia of Type Strains, Phase IV (KMG-IV): sequencing the most valuable type-strain genomes for metagenomic binning, comparative biology and taxonomic classification.</title>
        <authorList>
            <person name="Goeker M."/>
        </authorList>
    </citation>
    <scope>NUCLEOTIDE SEQUENCE [LARGE SCALE GENOMIC DNA]</scope>
    <source>
        <strain evidence="3 4">DSM 26588</strain>
    </source>
</reference>
<protein>
    <submittedName>
        <fullName evidence="3">Uncharacterized protein</fullName>
    </submittedName>
</protein>
<accession>A0A2U1CFQ7</accession>
<name>A0A2U1CFQ7_9FIRM</name>
<feature type="compositionally biased region" description="Polar residues" evidence="1">
    <location>
        <begin position="29"/>
        <end position="40"/>
    </location>
</feature>
<feature type="signal peptide" evidence="2">
    <location>
        <begin position="1"/>
        <end position="24"/>
    </location>
</feature>
<keyword evidence="2" id="KW-0732">Signal</keyword>
<feature type="region of interest" description="Disordered" evidence="1">
    <location>
        <begin position="26"/>
        <end position="50"/>
    </location>
</feature>
<dbReference type="OrthoDB" id="2049322at2"/>
<evidence type="ECO:0000313" key="4">
    <source>
        <dbReference type="Proteomes" id="UP000245778"/>
    </source>
</evidence>
<evidence type="ECO:0000313" key="3">
    <source>
        <dbReference type="EMBL" id="PVY59730.1"/>
    </source>
</evidence>
<dbReference type="AlphaFoldDB" id="A0A2U1CFQ7"/>
<evidence type="ECO:0000256" key="2">
    <source>
        <dbReference type="SAM" id="SignalP"/>
    </source>
</evidence>
<dbReference type="EMBL" id="QEKK01000001">
    <property type="protein sequence ID" value="PVY59730.1"/>
    <property type="molecule type" value="Genomic_DNA"/>
</dbReference>
<gene>
    <name evidence="3" type="ORF">C7373_101244</name>
</gene>
<comment type="caution">
    <text evidence="3">The sequence shown here is derived from an EMBL/GenBank/DDBJ whole genome shotgun (WGS) entry which is preliminary data.</text>
</comment>
<evidence type="ECO:0000256" key="1">
    <source>
        <dbReference type="SAM" id="MobiDB-lite"/>
    </source>
</evidence>
<dbReference type="Proteomes" id="UP000245778">
    <property type="component" value="Unassembled WGS sequence"/>
</dbReference>
<organism evidence="3 4">
    <name type="scientific">Intestinimonas butyriciproducens</name>
    <dbReference type="NCBI Taxonomy" id="1297617"/>
    <lineage>
        <taxon>Bacteria</taxon>
        <taxon>Bacillati</taxon>
        <taxon>Bacillota</taxon>
        <taxon>Clostridia</taxon>
        <taxon>Eubacteriales</taxon>
        <taxon>Intestinimonas</taxon>
    </lineage>
</organism>
<feature type="chain" id="PRO_5015738515" evidence="2">
    <location>
        <begin position="25"/>
        <end position="488"/>
    </location>
</feature>
<dbReference type="RefSeq" id="WP_116721479.1">
    <property type="nucleotide sequence ID" value="NZ_CP011524.1"/>
</dbReference>
<dbReference type="PROSITE" id="PS51257">
    <property type="entry name" value="PROKAR_LIPOPROTEIN"/>
    <property type="match status" value="1"/>
</dbReference>
<dbReference type="GeneID" id="93228023"/>
<dbReference type="SUPFAM" id="SSF101898">
    <property type="entry name" value="NHL repeat"/>
    <property type="match status" value="1"/>
</dbReference>
<proteinExistence type="predicted"/>
<sequence length="488" mass="53474">MKTKFKLSCLFLAALMLFSLTACGKDNPEPSSTSEGTEQTKPPVEAGSGTTIHTNLWDLTYDEADGWVYEEDDLHDDETSSKIILTLPKEGEDGSIVDAEIRVSVEDPYTFRDYLTSYGFDEYEYAVDQTYDLTPVGGIDCLKAEGNYWGSPCLRYMNRVEGAGATVFMEIIGEYEDERVDKLLSGLTIHLEDTGNEDGPWYWEGEPFSAQPRSVMVGTHTLSSQWLPITDCIITKETFNHAAAVTGDQAYLLVDGELKRFDYDGVSLKFAEDIVLDAEYEDISADTTGTLWLANFMEPLISWKDGAQTASYEGPDHVTMHPSGTWGVSWFSGPECEKITLSGGALKTEPIVFQEVDILSHLLIDDSHIYVCGSAVDGSGHKVFVYDSNGALQMTLADSDGSGLGSITFITQTANGYLALDGNMREVVLWTKDGAYLGEADDGDLFGTDYPWFCGGAKLADGSILAIMTEDRADESAMELVAFKLSGF</sequence>